<evidence type="ECO:0000256" key="2">
    <source>
        <dbReference type="ARBA" id="ARBA00001933"/>
    </source>
</evidence>
<comment type="cofactor">
    <cofactor evidence="2 5 6">
        <name>pyridoxal 5'-phosphate</name>
        <dbReference type="ChEBI" id="CHEBI:597326"/>
    </cofactor>
</comment>
<feature type="active site" description="Proton acceptor; specific for D-alanine" evidence="5">
    <location>
        <position position="35"/>
    </location>
</feature>
<dbReference type="InterPro" id="IPR009006">
    <property type="entry name" value="Ala_racemase/Decarboxylase_C"/>
</dbReference>
<organism evidence="9 10">
    <name type="scientific">Desulfofervidus auxilii</name>
    <dbReference type="NCBI Taxonomy" id="1621989"/>
    <lineage>
        <taxon>Bacteria</taxon>
        <taxon>Pseudomonadati</taxon>
        <taxon>Thermodesulfobacteriota</taxon>
        <taxon>Candidatus Desulfofervidia</taxon>
        <taxon>Candidatus Desulfofervidales</taxon>
        <taxon>Candidatus Desulfofervidaceae</taxon>
        <taxon>Candidatus Desulfofervidus</taxon>
    </lineage>
</organism>
<keyword evidence="3 5" id="KW-0663">Pyridoxal phosphate</keyword>
<name>A0A7U4TGP5_DESA2</name>
<dbReference type="EC" id="5.1.1.1" evidence="5"/>
<dbReference type="PANTHER" id="PTHR30511:SF0">
    <property type="entry name" value="ALANINE RACEMASE, CATABOLIC-RELATED"/>
    <property type="match status" value="1"/>
</dbReference>
<accession>A0A7U4TGP5</accession>
<dbReference type="SUPFAM" id="SSF51419">
    <property type="entry name" value="PLP-binding barrel"/>
    <property type="match status" value="1"/>
</dbReference>
<dbReference type="Gene3D" id="2.40.37.10">
    <property type="entry name" value="Lyase, Ornithine Decarboxylase, Chain A, domain 1"/>
    <property type="match status" value="1"/>
</dbReference>
<dbReference type="InterPro" id="IPR029066">
    <property type="entry name" value="PLP-binding_barrel"/>
</dbReference>
<dbReference type="Pfam" id="PF00842">
    <property type="entry name" value="Ala_racemase_C"/>
    <property type="match status" value="1"/>
</dbReference>
<keyword evidence="10" id="KW-1185">Reference proteome</keyword>
<dbReference type="OrthoDB" id="9813814at2"/>
<evidence type="ECO:0000256" key="6">
    <source>
        <dbReference type="PIRSR" id="PIRSR600821-50"/>
    </source>
</evidence>
<dbReference type="GO" id="GO:0030632">
    <property type="term" value="P:D-alanine biosynthetic process"/>
    <property type="evidence" value="ECO:0007669"/>
    <property type="project" value="UniProtKB-UniRule"/>
</dbReference>
<dbReference type="InterPro" id="IPR000821">
    <property type="entry name" value="Ala_racemase"/>
</dbReference>
<dbReference type="RefSeq" id="WP_066062193.1">
    <property type="nucleotide sequence ID" value="NZ_CP013015.1"/>
</dbReference>
<evidence type="ECO:0000256" key="1">
    <source>
        <dbReference type="ARBA" id="ARBA00000316"/>
    </source>
</evidence>
<dbReference type="AlphaFoldDB" id="A0A7U4TGP5"/>
<keyword evidence="4 5" id="KW-0413">Isomerase</keyword>
<dbReference type="Pfam" id="PF01168">
    <property type="entry name" value="Ala_racemase_N"/>
    <property type="match status" value="1"/>
</dbReference>
<dbReference type="KEGG" id="daw:HS1_001145"/>
<dbReference type="HAMAP" id="MF_01201">
    <property type="entry name" value="Ala_racemase"/>
    <property type="match status" value="1"/>
</dbReference>
<feature type="domain" description="Alanine racemase C-terminal" evidence="8">
    <location>
        <begin position="240"/>
        <end position="368"/>
    </location>
</feature>
<dbReference type="Proteomes" id="UP000070560">
    <property type="component" value="Chromosome"/>
</dbReference>
<dbReference type="GO" id="GO:0030170">
    <property type="term" value="F:pyridoxal phosphate binding"/>
    <property type="evidence" value="ECO:0007669"/>
    <property type="project" value="UniProtKB-UniRule"/>
</dbReference>
<comment type="similarity">
    <text evidence="5">Belongs to the alanine racemase family.</text>
</comment>
<dbReference type="InterPro" id="IPR020622">
    <property type="entry name" value="Ala_racemase_pyridoxalP-BS"/>
</dbReference>
<evidence type="ECO:0000256" key="7">
    <source>
        <dbReference type="PIRSR" id="PIRSR600821-52"/>
    </source>
</evidence>
<comment type="function">
    <text evidence="5">Catalyzes the interconversion of L-alanine and D-alanine. May also act on other amino acids.</text>
</comment>
<evidence type="ECO:0000256" key="3">
    <source>
        <dbReference type="ARBA" id="ARBA00022898"/>
    </source>
</evidence>
<feature type="binding site" evidence="5 7">
    <location>
        <position position="309"/>
    </location>
    <ligand>
        <name>substrate</name>
    </ligand>
</feature>
<feature type="modified residue" description="N6-(pyridoxal phosphate)lysine" evidence="5 6">
    <location>
        <position position="35"/>
    </location>
</feature>
<protein>
    <recommendedName>
        <fullName evidence="5">Alanine racemase</fullName>
        <ecNumber evidence="5">5.1.1.1</ecNumber>
    </recommendedName>
</protein>
<evidence type="ECO:0000256" key="5">
    <source>
        <dbReference type="HAMAP-Rule" id="MF_01201"/>
    </source>
</evidence>
<dbReference type="FunFam" id="3.20.20.10:FF:000002">
    <property type="entry name" value="Alanine racemase"/>
    <property type="match status" value="1"/>
</dbReference>
<dbReference type="PRINTS" id="PR00992">
    <property type="entry name" value="ALARACEMASE"/>
</dbReference>
<evidence type="ECO:0000259" key="8">
    <source>
        <dbReference type="SMART" id="SM01005"/>
    </source>
</evidence>
<evidence type="ECO:0000313" key="10">
    <source>
        <dbReference type="Proteomes" id="UP000070560"/>
    </source>
</evidence>
<dbReference type="SUPFAM" id="SSF50621">
    <property type="entry name" value="Alanine racemase C-terminal domain-like"/>
    <property type="match status" value="1"/>
</dbReference>
<dbReference type="PANTHER" id="PTHR30511">
    <property type="entry name" value="ALANINE RACEMASE"/>
    <property type="match status" value="1"/>
</dbReference>
<evidence type="ECO:0000313" key="9">
    <source>
        <dbReference type="EMBL" id="AMM40949.1"/>
    </source>
</evidence>
<dbReference type="SMART" id="SM01005">
    <property type="entry name" value="Ala_racemase_C"/>
    <property type="match status" value="1"/>
</dbReference>
<proteinExistence type="inferred from homology"/>
<dbReference type="PROSITE" id="PS00395">
    <property type="entry name" value="ALANINE_RACEMASE"/>
    <property type="match status" value="1"/>
</dbReference>
<evidence type="ECO:0000256" key="4">
    <source>
        <dbReference type="ARBA" id="ARBA00023235"/>
    </source>
</evidence>
<dbReference type="CDD" id="cd00430">
    <property type="entry name" value="PLPDE_III_AR"/>
    <property type="match status" value="1"/>
</dbReference>
<dbReference type="Gene3D" id="3.20.20.10">
    <property type="entry name" value="Alanine racemase"/>
    <property type="match status" value="1"/>
</dbReference>
<feature type="binding site" evidence="5 7">
    <location>
        <position position="133"/>
    </location>
    <ligand>
        <name>substrate</name>
    </ligand>
</feature>
<dbReference type="NCBIfam" id="TIGR00492">
    <property type="entry name" value="alr"/>
    <property type="match status" value="1"/>
</dbReference>
<reference evidence="9 10" key="1">
    <citation type="submission" date="2015-10" db="EMBL/GenBank/DDBJ databases">
        <title>Candidatus Desulfofervidus auxilii, a hydrogenotrophic sulfate-reducing bacterium involved in the thermophilic anaerobic oxidation of methane.</title>
        <authorList>
            <person name="Krukenberg V."/>
            <person name="Richter M."/>
            <person name="Wegener G."/>
        </authorList>
    </citation>
    <scope>NUCLEOTIDE SEQUENCE [LARGE SCALE GENOMIC DNA]</scope>
    <source>
        <strain evidence="9 10">HS1</strain>
    </source>
</reference>
<comment type="catalytic activity">
    <reaction evidence="1 5">
        <text>L-alanine = D-alanine</text>
        <dbReference type="Rhea" id="RHEA:20249"/>
        <dbReference type="ChEBI" id="CHEBI:57416"/>
        <dbReference type="ChEBI" id="CHEBI:57972"/>
        <dbReference type="EC" id="5.1.1.1"/>
    </reaction>
</comment>
<dbReference type="GO" id="GO:0008784">
    <property type="term" value="F:alanine racemase activity"/>
    <property type="evidence" value="ECO:0007669"/>
    <property type="project" value="UniProtKB-UniRule"/>
</dbReference>
<dbReference type="InterPro" id="IPR001608">
    <property type="entry name" value="Ala_racemase_N"/>
</dbReference>
<dbReference type="InterPro" id="IPR011079">
    <property type="entry name" value="Ala_racemase_C"/>
</dbReference>
<sequence>MQAGWLEINLKAIGNNLKEIKKIIGKNVKTMPVVKANAYGHGLVPVARKLEEVGADFLAVSYIEEGIKLRKAGIKMPIVILLGVSEAEIDPVFTYGLTPIIYEYKIASMLSEIAQKNNTNIAVFIKIDTGMGRLGVFYKEAPLFLKKVSALPGLKIQGLTSHLAVAETDKTFTEKQINRFKTVLDEAQKAGINLPYNHIANSMASLQYKESLFQIVRPGLSIYGIYPIPLLKKKINLQPAMSFKTRILYLKSIPPKIGVSYGHTFVTTQKTKVAVLPVGYDQGLFRQLSNKGEVIIKGKKAPIIGTICMHLTMVDVTHIDGIEIGEEVVILGKQGREQITAEEIAQKANTISYDVLCRFGRSNPRRFKG</sequence>
<feature type="active site" description="Proton acceptor; specific for L-alanine" evidence="5">
    <location>
        <position position="261"/>
    </location>
</feature>
<dbReference type="EMBL" id="CP013015">
    <property type="protein sequence ID" value="AMM40949.1"/>
    <property type="molecule type" value="Genomic_DNA"/>
</dbReference>
<gene>
    <name evidence="9" type="ORF">HS1_001145</name>
</gene>
<dbReference type="GO" id="GO:0005829">
    <property type="term" value="C:cytosol"/>
    <property type="evidence" value="ECO:0007669"/>
    <property type="project" value="TreeGrafter"/>
</dbReference>
<dbReference type="UniPathway" id="UPA00042">
    <property type="reaction ID" value="UER00497"/>
</dbReference>
<comment type="pathway">
    <text evidence="5">Amino-acid biosynthesis; D-alanine biosynthesis; D-alanine from L-alanine: step 1/1.</text>
</comment>